<dbReference type="InterPro" id="IPR036640">
    <property type="entry name" value="ABC1_TM_sf"/>
</dbReference>
<feature type="domain" description="ABC transporter" evidence="10">
    <location>
        <begin position="594"/>
        <end position="832"/>
    </location>
</feature>
<dbReference type="Proteomes" id="UP000332933">
    <property type="component" value="Unassembled WGS sequence"/>
</dbReference>
<evidence type="ECO:0000256" key="1">
    <source>
        <dbReference type="ARBA" id="ARBA00004141"/>
    </source>
</evidence>
<keyword evidence="5" id="KW-0067">ATP-binding</keyword>
<dbReference type="PANTHER" id="PTHR24221">
    <property type="entry name" value="ATP-BINDING CASSETTE SUB-FAMILY B"/>
    <property type="match status" value="1"/>
</dbReference>
<feature type="transmembrane region" description="Helical" evidence="9">
    <location>
        <begin position="500"/>
        <end position="519"/>
    </location>
</feature>
<evidence type="ECO:0000259" key="10">
    <source>
        <dbReference type="PROSITE" id="PS50893"/>
    </source>
</evidence>
<keyword evidence="2" id="KW-0813">Transport</keyword>
<dbReference type="GO" id="GO:0140359">
    <property type="term" value="F:ABC-type transporter activity"/>
    <property type="evidence" value="ECO:0007669"/>
    <property type="project" value="InterPro"/>
</dbReference>
<evidence type="ECO:0000256" key="3">
    <source>
        <dbReference type="ARBA" id="ARBA00022692"/>
    </source>
</evidence>
<reference evidence="13 14" key="1">
    <citation type="submission" date="2019-03" db="EMBL/GenBank/DDBJ databases">
        <authorList>
            <person name="Gaulin E."/>
            <person name="Dumas B."/>
        </authorList>
    </citation>
    <scope>NUCLEOTIDE SEQUENCE [LARGE SCALE GENOMIC DNA]</scope>
    <source>
        <strain evidence="13">CBS 568.67</strain>
    </source>
</reference>
<dbReference type="GO" id="GO:0005524">
    <property type="term" value="F:ATP binding"/>
    <property type="evidence" value="ECO:0007669"/>
    <property type="project" value="UniProtKB-KW"/>
</dbReference>
<feature type="transmembrane region" description="Helical" evidence="9">
    <location>
        <begin position="313"/>
        <end position="334"/>
    </location>
</feature>
<dbReference type="OrthoDB" id="6500128at2759"/>
<feature type="transmembrane region" description="Helical" evidence="9">
    <location>
        <begin position="69"/>
        <end position="89"/>
    </location>
</feature>
<dbReference type="GO" id="GO:0005737">
    <property type="term" value="C:cytoplasm"/>
    <property type="evidence" value="ECO:0007669"/>
    <property type="project" value="UniProtKB-ARBA"/>
</dbReference>
<evidence type="ECO:0000313" key="13">
    <source>
        <dbReference type="EMBL" id="VFT99194.1"/>
    </source>
</evidence>
<dbReference type="SUPFAM" id="SSF52540">
    <property type="entry name" value="P-loop containing nucleoside triphosphate hydrolases"/>
    <property type="match status" value="1"/>
</dbReference>
<feature type="transmembrane region" description="Helical" evidence="9">
    <location>
        <begin position="101"/>
        <end position="126"/>
    </location>
</feature>
<dbReference type="GO" id="GO:0016887">
    <property type="term" value="F:ATP hydrolysis activity"/>
    <property type="evidence" value="ECO:0007669"/>
    <property type="project" value="InterPro"/>
</dbReference>
<dbReference type="InterPro" id="IPR039421">
    <property type="entry name" value="Type_1_exporter"/>
</dbReference>
<dbReference type="FunFam" id="3.40.50.300:FF:000604">
    <property type="entry name" value="ABC transporter B family member 28"/>
    <property type="match status" value="1"/>
</dbReference>
<keyword evidence="4" id="KW-0547">Nucleotide-binding</keyword>
<feature type="domain" description="ABC transmembrane type-1" evidence="11">
    <location>
        <begin position="270"/>
        <end position="557"/>
    </location>
</feature>
<dbReference type="EMBL" id="VJMH01007067">
    <property type="protein sequence ID" value="KAF0685605.1"/>
    <property type="molecule type" value="Genomic_DNA"/>
</dbReference>
<dbReference type="Gene3D" id="3.40.50.300">
    <property type="entry name" value="P-loop containing nucleotide triphosphate hydrolases"/>
    <property type="match status" value="1"/>
</dbReference>
<evidence type="ECO:0000256" key="4">
    <source>
        <dbReference type="ARBA" id="ARBA00022741"/>
    </source>
</evidence>
<feature type="transmembrane region" description="Helical" evidence="9">
    <location>
        <begin position="42"/>
        <end position="63"/>
    </location>
</feature>
<comment type="subcellular location">
    <subcellularLocation>
        <location evidence="1">Membrane</location>
        <topology evidence="1">Multi-pass membrane protein</topology>
    </subcellularLocation>
</comment>
<feature type="transmembrane region" description="Helical" evidence="9">
    <location>
        <begin position="531"/>
        <end position="556"/>
    </location>
</feature>
<dbReference type="GO" id="GO:0016020">
    <property type="term" value="C:membrane"/>
    <property type="evidence" value="ECO:0007669"/>
    <property type="project" value="UniProtKB-SubCell"/>
</dbReference>
<feature type="transmembrane region" description="Helical" evidence="9">
    <location>
        <begin position="132"/>
        <end position="149"/>
    </location>
</feature>
<name>A0A485LQ83_9STRA</name>
<dbReference type="SUPFAM" id="SSF90123">
    <property type="entry name" value="ABC transporter transmembrane region"/>
    <property type="match status" value="1"/>
</dbReference>
<dbReference type="InterPro" id="IPR003439">
    <property type="entry name" value="ABC_transporter-like_ATP-bd"/>
</dbReference>
<evidence type="ECO:0000313" key="14">
    <source>
        <dbReference type="Proteomes" id="UP000332933"/>
    </source>
</evidence>
<dbReference type="InterPro" id="IPR003593">
    <property type="entry name" value="AAA+_ATPase"/>
</dbReference>
<sequence length="917" mass="99734">MDATKQQVTSTMYGTTSSTGQSTSNTWSAGALHIVDMRKWHYSYMFVLFVDFLVQMAFLAFASRDLAQYGLYVRLTWLVSSGCMILYVVDMVMRVLSLRGAMLQSFTAVVDFVVLGGLGVCLYFRYWHLDTVYWWTMSSFLLTALHIVLKPKTRVFSKQFHKFRAGFEKIHISVASVRASLYKIPDMSPTAIQTLELKLTQIAGNADGDMSRAKLMTFLELALVYRPKGCSVSEFLSYLRDLDASTYSYGSADVVGSTLRHWAGQTCDLLMVVVVVCMNASINPLQALFLNILADRAFAPDKNDGGLDQDHALLYGVLGLLALCVPFALGDAMIGYFQSKMISKATAQLQCDLLYKIISQPTAFFATRSDGDLNNLFGSDLARVNGLWQAVFWNLINPCVSILFGFGYLLYSHRPLGLLSFAFAFVLVTSGPQGYAAKQSKAFGSQNAYVAADFANAISCQKVVRAYALQPTLMTKFRAVVDVLKSAQFRKDFWSGIVQIYVESCMYIFVAVMTASLAIQVRQGKLTSGQFFAFVTMLARVSSPVTILGGFMRVAIGNASSLQRLDLLLALPDASSSSSATASTATMPPMHTSVSFNNVSFQYKKDGAKVLNQLSATIPKGAYTCLVGPSGCGKSSLLSCLMQFNTITDGAIEIDGVDIKTYSKQSVMGQIAVVFQDGGILNGTVLDNIRYGNEHATVDACIEAAKWAEADKFVVKLPQGYDTVMGQHATCNMSGGQVQRICLARALVRKPSLLLLDEATSALDPETEASIVRTLETLARKAQMTILSVTHRLSTARNADLILVLDKGAVAEQGTYDGLAETPESLFSEMIAQGETKEEKPATTLAKHADVEAAKHAAELEKFTRLLATSAKAQGTLLSAVGQLQRGVSKQAVVATVSIPLLQEDATDDDQSKVAVV</sequence>
<accession>A0A485LQ83</accession>
<keyword evidence="6 9" id="KW-1133">Transmembrane helix</keyword>
<dbReference type="PROSITE" id="PS50893">
    <property type="entry name" value="ABC_TRANSPORTER_2"/>
    <property type="match status" value="1"/>
</dbReference>
<dbReference type="Gene3D" id="1.20.1560.10">
    <property type="entry name" value="ABC transporter type 1, transmembrane domain"/>
    <property type="match status" value="1"/>
</dbReference>
<proteinExistence type="predicted"/>
<dbReference type="PROSITE" id="PS50929">
    <property type="entry name" value="ABC_TM1F"/>
    <property type="match status" value="1"/>
</dbReference>
<feature type="region of interest" description="Disordered" evidence="8">
    <location>
        <begin position="1"/>
        <end position="21"/>
    </location>
</feature>
<dbReference type="Pfam" id="PF00005">
    <property type="entry name" value="ABC_tran"/>
    <property type="match status" value="1"/>
</dbReference>
<evidence type="ECO:0000256" key="2">
    <source>
        <dbReference type="ARBA" id="ARBA00022448"/>
    </source>
</evidence>
<reference evidence="12" key="2">
    <citation type="submission" date="2019-06" db="EMBL/GenBank/DDBJ databases">
        <title>Genomics analysis of Aphanomyces spp. identifies a new class of oomycete effector associated with host adaptation.</title>
        <authorList>
            <person name="Gaulin E."/>
        </authorList>
    </citation>
    <scope>NUCLEOTIDE SEQUENCE</scope>
    <source>
        <strain evidence="12">CBS 578.67</strain>
    </source>
</reference>
<organism evidence="13 14">
    <name type="scientific">Aphanomyces stellatus</name>
    <dbReference type="NCBI Taxonomy" id="120398"/>
    <lineage>
        <taxon>Eukaryota</taxon>
        <taxon>Sar</taxon>
        <taxon>Stramenopiles</taxon>
        <taxon>Oomycota</taxon>
        <taxon>Saprolegniomycetes</taxon>
        <taxon>Saprolegniales</taxon>
        <taxon>Verrucalvaceae</taxon>
        <taxon>Aphanomyces</taxon>
    </lineage>
</organism>
<keyword evidence="7 9" id="KW-0472">Membrane</keyword>
<feature type="compositionally biased region" description="Low complexity" evidence="8">
    <location>
        <begin position="9"/>
        <end position="21"/>
    </location>
</feature>
<feature type="transmembrane region" description="Helical" evidence="9">
    <location>
        <begin position="417"/>
        <end position="437"/>
    </location>
</feature>
<evidence type="ECO:0000256" key="7">
    <source>
        <dbReference type="ARBA" id="ARBA00023136"/>
    </source>
</evidence>
<protein>
    <submittedName>
        <fullName evidence="13">Aste57867_22534 protein</fullName>
    </submittedName>
</protein>
<dbReference type="CDD" id="cd07346">
    <property type="entry name" value="ABC_6TM_exporters"/>
    <property type="match status" value="1"/>
</dbReference>
<evidence type="ECO:0000259" key="11">
    <source>
        <dbReference type="PROSITE" id="PS50929"/>
    </source>
</evidence>
<evidence type="ECO:0000256" key="5">
    <source>
        <dbReference type="ARBA" id="ARBA00022840"/>
    </source>
</evidence>
<keyword evidence="14" id="KW-1185">Reference proteome</keyword>
<evidence type="ECO:0000256" key="8">
    <source>
        <dbReference type="SAM" id="MobiDB-lite"/>
    </source>
</evidence>
<dbReference type="EMBL" id="CAADRA010007093">
    <property type="protein sequence ID" value="VFT99194.1"/>
    <property type="molecule type" value="Genomic_DNA"/>
</dbReference>
<evidence type="ECO:0000256" key="6">
    <source>
        <dbReference type="ARBA" id="ARBA00022989"/>
    </source>
</evidence>
<evidence type="ECO:0000313" key="12">
    <source>
        <dbReference type="EMBL" id="KAF0685605.1"/>
    </source>
</evidence>
<keyword evidence="3 9" id="KW-0812">Transmembrane</keyword>
<evidence type="ECO:0000256" key="9">
    <source>
        <dbReference type="SAM" id="Phobius"/>
    </source>
</evidence>
<dbReference type="InterPro" id="IPR011527">
    <property type="entry name" value="ABC1_TM_dom"/>
</dbReference>
<dbReference type="Pfam" id="PF00664">
    <property type="entry name" value="ABC_membrane"/>
    <property type="match status" value="1"/>
</dbReference>
<dbReference type="PANTHER" id="PTHR24221:SF620">
    <property type="entry name" value="ABC TRANSMEMBRANE TYPE-1 DOMAIN-CONTAINING PROTEIN"/>
    <property type="match status" value="1"/>
</dbReference>
<dbReference type="InterPro" id="IPR027417">
    <property type="entry name" value="P-loop_NTPase"/>
</dbReference>
<gene>
    <name evidence="13" type="primary">Aste57867_22534</name>
    <name evidence="12" type="ORF">As57867_022464</name>
    <name evidence="13" type="ORF">ASTE57867_22534</name>
</gene>
<feature type="transmembrane region" description="Helical" evidence="9">
    <location>
        <begin position="391"/>
        <end position="411"/>
    </location>
</feature>
<dbReference type="AlphaFoldDB" id="A0A485LQ83"/>
<dbReference type="SMART" id="SM00382">
    <property type="entry name" value="AAA"/>
    <property type="match status" value="1"/>
</dbReference>